<accession>A0A2T1KNY0</accession>
<sequence>MSEKASKHKWIGEILNDRYRIEALIASGGMSDVYRAVDIQLESAGASDCQVAIKILKPDMLNQEGTLGVLAREVAKTRRLSHPNIIRVLDLQQDGDTCFMVMELLEGEPLSRMIQRSRPNGLKWKGVREIIEQILAALTYAHKHSVVHADLKPSNIFFTRTGQIKLLDFGVSRVLTDPLQEDFLSPARDETSVYGYTPAYSLPELADDKEPTSKADVFALACICYELLSAQHPFNRQSLTKEQRQAARVSRPGNMPLKVWLSLKQQLLGNQNTLSIDRFKRAITPLPWATAAQITLTVGALSAAAMAWQSSLAEAGLARQSMNDLSQQQAYLASLKDVPPAQLLQEVQQQPEIERAGLLKLRQESLVSHYLNQIDQALKPDADNGLPNIPQALDDIRSALTLFPRDAELRRVKARIEDRQIALQQALDKEINSTLTQGNYTNAEESGTLLKLAQNLEFLGGQLSRPSDTAIAGYMKRVGNALDAFDAPRQAHLLTIGNRFFAQVTETDEQRLELEKLKDAASALARYRETAKEDGLQPFPREAALAFYARKFSQWSESIEGARSSSQLDKVFDDIQALKKQLPEEFEEVVAAERRLAESYLAMADTLLARNRTSRAQPLLKRATVLMR</sequence>
<gene>
    <name evidence="6" type="ORF">C7H09_05725</name>
</gene>
<dbReference type="GO" id="GO:0005524">
    <property type="term" value="F:ATP binding"/>
    <property type="evidence" value="ECO:0007669"/>
    <property type="project" value="UniProtKB-KW"/>
</dbReference>
<evidence type="ECO:0000259" key="5">
    <source>
        <dbReference type="PROSITE" id="PS50011"/>
    </source>
</evidence>
<dbReference type="Gene3D" id="1.10.510.10">
    <property type="entry name" value="Transferase(Phosphotransferase) domain 1"/>
    <property type="match status" value="1"/>
</dbReference>
<dbReference type="RefSeq" id="WP_106761645.1">
    <property type="nucleotide sequence ID" value="NZ_PXNP01000020.1"/>
</dbReference>
<dbReference type="Proteomes" id="UP000239866">
    <property type="component" value="Unassembled WGS sequence"/>
</dbReference>
<keyword evidence="3" id="KW-0418">Kinase</keyword>
<comment type="caution">
    <text evidence="6">The sequence shown here is derived from an EMBL/GenBank/DDBJ whole genome shotgun (WGS) entry which is preliminary data.</text>
</comment>
<organism evidence="6 7">
    <name type="scientific">Marinobacter fuscus</name>
    <dbReference type="NCBI Taxonomy" id="2109942"/>
    <lineage>
        <taxon>Bacteria</taxon>
        <taxon>Pseudomonadati</taxon>
        <taxon>Pseudomonadota</taxon>
        <taxon>Gammaproteobacteria</taxon>
        <taxon>Pseudomonadales</taxon>
        <taxon>Marinobacteraceae</taxon>
        <taxon>Marinobacter</taxon>
    </lineage>
</organism>
<proteinExistence type="predicted"/>
<protein>
    <recommendedName>
        <fullName evidence="5">Protein kinase domain-containing protein</fullName>
    </recommendedName>
</protein>
<evidence type="ECO:0000313" key="7">
    <source>
        <dbReference type="Proteomes" id="UP000239866"/>
    </source>
</evidence>
<dbReference type="Pfam" id="PF00069">
    <property type="entry name" value="Pkinase"/>
    <property type="match status" value="1"/>
</dbReference>
<dbReference type="OrthoDB" id="9801841at2"/>
<dbReference type="EMBL" id="PXNP01000020">
    <property type="protein sequence ID" value="PSF11859.1"/>
    <property type="molecule type" value="Genomic_DNA"/>
</dbReference>
<keyword evidence="4" id="KW-0067">ATP-binding</keyword>
<evidence type="ECO:0000256" key="4">
    <source>
        <dbReference type="ARBA" id="ARBA00022840"/>
    </source>
</evidence>
<keyword evidence="1" id="KW-0808">Transferase</keyword>
<evidence type="ECO:0000313" key="6">
    <source>
        <dbReference type="EMBL" id="PSF11859.1"/>
    </source>
</evidence>
<dbReference type="GO" id="GO:0004674">
    <property type="term" value="F:protein serine/threonine kinase activity"/>
    <property type="evidence" value="ECO:0007669"/>
    <property type="project" value="TreeGrafter"/>
</dbReference>
<dbReference type="SUPFAM" id="SSF56112">
    <property type="entry name" value="Protein kinase-like (PK-like)"/>
    <property type="match status" value="1"/>
</dbReference>
<name>A0A2T1KNY0_9GAMM</name>
<evidence type="ECO:0000256" key="3">
    <source>
        <dbReference type="ARBA" id="ARBA00022777"/>
    </source>
</evidence>
<dbReference type="PROSITE" id="PS00108">
    <property type="entry name" value="PROTEIN_KINASE_ST"/>
    <property type="match status" value="1"/>
</dbReference>
<dbReference type="InterPro" id="IPR008271">
    <property type="entry name" value="Ser/Thr_kinase_AS"/>
</dbReference>
<dbReference type="Gene3D" id="3.30.200.20">
    <property type="entry name" value="Phosphorylase Kinase, domain 1"/>
    <property type="match status" value="1"/>
</dbReference>
<evidence type="ECO:0000256" key="2">
    <source>
        <dbReference type="ARBA" id="ARBA00022741"/>
    </source>
</evidence>
<dbReference type="PANTHER" id="PTHR43289">
    <property type="entry name" value="MITOGEN-ACTIVATED PROTEIN KINASE KINASE KINASE 20-RELATED"/>
    <property type="match status" value="1"/>
</dbReference>
<keyword evidence="2" id="KW-0547">Nucleotide-binding</keyword>
<dbReference type="AlphaFoldDB" id="A0A2T1KNY0"/>
<dbReference type="CDD" id="cd14014">
    <property type="entry name" value="STKc_PknB_like"/>
    <property type="match status" value="1"/>
</dbReference>
<dbReference type="PANTHER" id="PTHR43289:SF6">
    <property type="entry name" value="SERINE_THREONINE-PROTEIN KINASE NEKL-3"/>
    <property type="match status" value="1"/>
</dbReference>
<keyword evidence="7" id="KW-1185">Reference proteome</keyword>
<dbReference type="InterPro" id="IPR000719">
    <property type="entry name" value="Prot_kinase_dom"/>
</dbReference>
<dbReference type="InterPro" id="IPR011009">
    <property type="entry name" value="Kinase-like_dom_sf"/>
</dbReference>
<dbReference type="SMART" id="SM00220">
    <property type="entry name" value="S_TKc"/>
    <property type="match status" value="1"/>
</dbReference>
<dbReference type="PROSITE" id="PS50011">
    <property type="entry name" value="PROTEIN_KINASE_DOM"/>
    <property type="match status" value="1"/>
</dbReference>
<feature type="domain" description="Protein kinase" evidence="5">
    <location>
        <begin position="19"/>
        <end position="332"/>
    </location>
</feature>
<evidence type="ECO:0000256" key="1">
    <source>
        <dbReference type="ARBA" id="ARBA00022679"/>
    </source>
</evidence>
<reference evidence="6 7" key="1">
    <citation type="submission" date="2018-03" db="EMBL/GenBank/DDBJ databases">
        <title>Marinobacter brunus sp. nov., a marine bacterium of Gamma-proteobacteria isolated from the surface seawater of the South China Sea.</title>
        <authorList>
            <person name="Cheng H."/>
            <person name="Wu Y.-H."/>
            <person name="Xamxidin M."/>
            <person name="Xu X.-W."/>
        </authorList>
    </citation>
    <scope>NUCLEOTIDE SEQUENCE [LARGE SCALE GENOMIC DNA]</scope>
    <source>
        <strain evidence="6 7">NH169-3</strain>
    </source>
</reference>